<feature type="region of interest" description="Disordered" evidence="1">
    <location>
        <begin position="170"/>
        <end position="191"/>
    </location>
</feature>
<evidence type="ECO:0000313" key="3">
    <source>
        <dbReference type="Proteomes" id="UP000284990"/>
    </source>
</evidence>
<dbReference type="Proteomes" id="UP000284990">
    <property type="component" value="Unassembled WGS sequence"/>
</dbReference>
<accession>A0AA92UYW1</accession>
<evidence type="ECO:0000256" key="1">
    <source>
        <dbReference type="SAM" id="MobiDB-lite"/>
    </source>
</evidence>
<dbReference type="AlphaFoldDB" id="A0AA92UYW1"/>
<reference evidence="2 3" key="1">
    <citation type="submission" date="2018-08" db="EMBL/GenBank/DDBJ databases">
        <title>A genome reference for cultivated species of the human gut microbiota.</title>
        <authorList>
            <person name="Zou Y."/>
            <person name="Xue W."/>
            <person name="Luo G."/>
        </authorList>
    </citation>
    <scope>NUCLEOTIDE SEQUENCE [LARGE SCALE GENOMIC DNA]</scope>
    <source>
        <strain evidence="2 3">AM42-23AC</strain>
    </source>
</reference>
<gene>
    <name evidence="2" type="ORF">DW916_10840</name>
</gene>
<protein>
    <submittedName>
        <fullName evidence="2">C4-dicarboxylate ABC transporter</fullName>
    </submittedName>
</protein>
<dbReference type="RefSeq" id="WP_147350896.1">
    <property type="nucleotide sequence ID" value="NZ_QSFW01000023.1"/>
</dbReference>
<proteinExistence type="predicted"/>
<name>A0AA92UYW1_9BACT</name>
<comment type="caution">
    <text evidence="2">The sequence shown here is derived from an EMBL/GenBank/DDBJ whole genome shotgun (WGS) entry which is preliminary data.</text>
</comment>
<evidence type="ECO:0000313" key="2">
    <source>
        <dbReference type="EMBL" id="RHA84748.1"/>
    </source>
</evidence>
<organism evidence="2 3">
    <name type="scientific">Segatella copri</name>
    <dbReference type="NCBI Taxonomy" id="165179"/>
    <lineage>
        <taxon>Bacteria</taxon>
        <taxon>Pseudomonadati</taxon>
        <taxon>Bacteroidota</taxon>
        <taxon>Bacteroidia</taxon>
        <taxon>Bacteroidales</taxon>
        <taxon>Prevotellaceae</taxon>
        <taxon>Segatella</taxon>
    </lineage>
</organism>
<dbReference type="EMBL" id="QSFW01000023">
    <property type="protein sequence ID" value="RHA84748.1"/>
    <property type="molecule type" value="Genomic_DNA"/>
</dbReference>
<sequence>MPARVKVADILKPIDEVKTQAYFGRHLHTLGLIKWILSQIGPADVWVSSYSTSEEFLRGFRLMRDSGSISSAKMLLDVKASKKTVHLWRLMSACFDDVYLGENHSKVTLFRNVQHVVSVVTSQNQTYGSRDESTIITTEPQVFADLFNGYTSHCDNQSLRINGNYSGVTQQSARAGREPDSDLGDVRSFGY</sequence>